<evidence type="ECO:0000259" key="3">
    <source>
        <dbReference type="Pfam" id="PF07687"/>
    </source>
</evidence>
<gene>
    <name evidence="4" type="ORF">CKY39_16840</name>
</gene>
<dbReference type="SUPFAM" id="SSF55031">
    <property type="entry name" value="Bacterial exopeptidase dimerisation domain"/>
    <property type="match status" value="1"/>
</dbReference>
<dbReference type="EMBL" id="CP023284">
    <property type="protein sequence ID" value="ATA54685.1"/>
    <property type="molecule type" value="Genomic_DNA"/>
</dbReference>
<dbReference type="Pfam" id="PF07687">
    <property type="entry name" value="M20_dimer"/>
    <property type="match status" value="1"/>
</dbReference>
<feature type="binding site" evidence="2">
    <location>
        <position position="115"/>
    </location>
    <ligand>
        <name>Mn(2+)</name>
        <dbReference type="ChEBI" id="CHEBI:29035"/>
        <label>2</label>
    </ligand>
</feature>
<keyword evidence="2" id="KW-0479">Metal-binding</keyword>
<feature type="binding site" evidence="2">
    <location>
        <position position="369"/>
    </location>
    <ligand>
        <name>Mn(2+)</name>
        <dbReference type="ChEBI" id="CHEBI:29035"/>
        <label>2</label>
    </ligand>
</feature>
<proteinExistence type="predicted"/>
<evidence type="ECO:0000313" key="5">
    <source>
        <dbReference type="Proteomes" id="UP000217154"/>
    </source>
</evidence>
<feature type="binding site" evidence="2">
    <location>
        <position position="174"/>
    </location>
    <ligand>
        <name>Mn(2+)</name>
        <dbReference type="ChEBI" id="CHEBI:29035"/>
        <label>2</label>
    </ligand>
</feature>
<dbReference type="GO" id="GO:0046872">
    <property type="term" value="F:metal ion binding"/>
    <property type="evidence" value="ECO:0007669"/>
    <property type="project" value="UniProtKB-KW"/>
</dbReference>
<feature type="domain" description="Peptidase M20 dimerisation" evidence="3">
    <location>
        <begin position="197"/>
        <end position="278"/>
    </location>
</feature>
<dbReference type="RefSeq" id="WP_095745239.1">
    <property type="nucleotide sequence ID" value="NZ_CP023284.1"/>
</dbReference>
<dbReference type="AlphaFoldDB" id="A0A250DJY9"/>
<dbReference type="Gene3D" id="3.40.630.10">
    <property type="entry name" value="Zn peptidases"/>
    <property type="match status" value="1"/>
</dbReference>
<dbReference type="PANTHER" id="PTHR11014:SF63">
    <property type="entry name" value="METALLOPEPTIDASE, PUTATIVE (AFU_ORTHOLOGUE AFUA_6G09600)-RELATED"/>
    <property type="match status" value="1"/>
</dbReference>
<evidence type="ECO:0000313" key="4">
    <source>
        <dbReference type="EMBL" id="ATA54685.1"/>
    </source>
</evidence>
<dbReference type="GO" id="GO:0050118">
    <property type="term" value="F:N-acetyldiaminopimelate deacetylase activity"/>
    <property type="evidence" value="ECO:0007669"/>
    <property type="project" value="UniProtKB-ARBA"/>
</dbReference>
<dbReference type="InterPro" id="IPR017439">
    <property type="entry name" value="Amidohydrolase"/>
</dbReference>
<comment type="cofactor">
    <cofactor evidence="2">
        <name>Mn(2+)</name>
        <dbReference type="ChEBI" id="CHEBI:29035"/>
    </cofactor>
    <text evidence="2">The Mn(2+) ion enhances activity.</text>
</comment>
<dbReference type="GO" id="GO:0019877">
    <property type="term" value="P:diaminopimelate biosynthetic process"/>
    <property type="evidence" value="ECO:0007669"/>
    <property type="project" value="UniProtKB-ARBA"/>
</dbReference>
<feature type="binding site" evidence="2">
    <location>
        <position position="148"/>
    </location>
    <ligand>
        <name>Mn(2+)</name>
        <dbReference type="ChEBI" id="CHEBI:29035"/>
        <label>2</label>
    </ligand>
</feature>
<dbReference type="SUPFAM" id="SSF53187">
    <property type="entry name" value="Zn-dependent exopeptidases"/>
    <property type="match status" value="1"/>
</dbReference>
<dbReference type="CDD" id="cd05666">
    <property type="entry name" value="M20_Acy1-like"/>
    <property type="match status" value="1"/>
</dbReference>
<dbReference type="PANTHER" id="PTHR11014">
    <property type="entry name" value="PEPTIDASE M20 FAMILY MEMBER"/>
    <property type="match status" value="1"/>
</dbReference>
<accession>A0A250DJY9</accession>
<keyword evidence="1 4" id="KW-0378">Hydrolase</keyword>
<keyword evidence="2" id="KW-0464">Manganese</keyword>
<dbReference type="Proteomes" id="UP000217154">
    <property type="component" value="Chromosome"/>
</dbReference>
<dbReference type="InterPro" id="IPR002933">
    <property type="entry name" value="Peptidase_M20"/>
</dbReference>
<dbReference type="Gene3D" id="3.30.70.360">
    <property type="match status" value="1"/>
</dbReference>
<dbReference type="KEGG" id="vbo:CKY39_16840"/>
<protein>
    <submittedName>
        <fullName evidence="4">Amidohydrolase</fullName>
    </submittedName>
</protein>
<dbReference type="InterPro" id="IPR036264">
    <property type="entry name" value="Bact_exopeptidase_dim_dom"/>
</dbReference>
<dbReference type="NCBIfam" id="TIGR01891">
    <property type="entry name" value="amidohydrolases"/>
    <property type="match status" value="1"/>
</dbReference>
<dbReference type="InterPro" id="IPR011650">
    <property type="entry name" value="Peptidase_M20_dimer"/>
</dbReference>
<sequence length="406" mass="43080">MGAALPRPALKDIHRVESTIAGYGDEFIALRRDIHQHPELSFKEHRTSALVAERLAAWGYEVTTGLAGTGVVGTLRRGPGRSLGIRADMDALPIHEATGLPYASENAGVMHACGHDGHTAILLAAARFLAEAGAFRGTLHLIFQPAEELGAGAKKMIDEGLFTRFPCDAVFGLHNWPGVGAGHVGCVTGPAMAAIDQAHITVRGKGGHGAQPHETVDPVVASAHLIAALQTVVSRNVDPLDMGVVTVGSIHGGEASNVIPNTVELKLTARSFKPEVRALLAQRIPALARAQAESFGAQAEVDYRPGFPPVVNHAEETAFARAVALDTFGAQRVDPAFRPRTASEDFAYMLQARPGSYVFFGNGESASLHSPRYDFNDAILAPAAVYWARLAERFLSADGDTQETTP</sequence>
<reference evidence="4 5" key="1">
    <citation type="submission" date="2017-09" db="EMBL/GenBank/DDBJ databases">
        <title>The diverse metabolic capabilities of V. boronicumulans make it an excellent choice for continued studies on novel biodegradation.</title>
        <authorList>
            <person name="Sun S."/>
        </authorList>
    </citation>
    <scope>NUCLEOTIDE SEQUENCE [LARGE SCALE GENOMIC DNA]</scope>
    <source>
        <strain evidence="4 5">J1</strain>
    </source>
</reference>
<name>A0A250DJY9_9BURK</name>
<feature type="binding site" evidence="2">
    <location>
        <position position="113"/>
    </location>
    <ligand>
        <name>Mn(2+)</name>
        <dbReference type="ChEBI" id="CHEBI:29035"/>
        <label>2</label>
    </ligand>
</feature>
<evidence type="ECO:0000256" key="2">
    <source>
        <dbReference type="PIRSR" id="PIRSR005962-1"/>
    </source>
</evidence>
<evidence type="ECO:0000256" key="1">
    <source>
        <dbReference type="ARBA" id="ARBA00022801"/>
    </source>
</evidence>
<dbReference type="FunFam" id="3.30.70.360:FF:000001">
    <property type="entry name" value="N-acetyldiaminopimelate deacetylase"/>
    <property type="match status" value="1"/>
</dbReference>
<dbReference type="Pfam" id="PF01546">
    <property type="entry name" value="Peptidase_M20"/>
    <property type="match status" value="1"/>
</dbReference>
<organism evidence="4 5">
    <name type="scientific">Variovorax boronicumulans</name>
    <dbReference type="NCBI Taxonomy" id="436515"/>
    <lineage>
        <taxon>Bacteria</taxon>
        <taxon>Pseudomonadati</taxon>
        <taxon>Pseudomonadota</taxon>
        <taxon>Betaproteobacteria</taxon>
        <taxon>Burkholderiales</taxon>
        <taxon>Comamonadaceae</taxon>
        <taxon>Variovorax</taxon>
    </lineage>
</organism>
<dbReference type="PIRSF" id="PIRSF005962">
    <property type="entry name" value="Pept_M20D_amidohydro"/>
    <property type="match status" value="1"/>
</dbReference>